<comment type="caution">
    <text evidence="2">The sequence shown here is derived from an EMBL/GenBank/DDBJ whole genome shotgun (WGS) entry which is preliminary data.</text>
</comment>
<evidence type="ECO:0000259" key="1">
    <source>
        <dbReference type="Pfam" id="PF20150"/>
    </source>
</evidence>
<reference evidence="2" key="1">
    <citation type="journal article" date="2023" name="Mol. Phylogenet. Evol.">
        <title>Genome-scale phylogeny and comparative genomics of the fungal order Sordariales.</title>
        <authorList>
            <person name="Hensen N."/>
            <person name="Bonometti L."/>
            <person name="Westerberg I."/>
            <person name="Brannstrom I.O."/>
            <person name="Guillou S."/>
            <person name="Cros-Aarteil S."/>
            <person name="Calhoun S."/>
            <person name="Haridas S."/>
            <person name="Kuo A."/>
            <person name="Mondo S."/>
            <person name="Pangilinan J."/>
            <person name="Riley R."/>
            <person name="LaButti K."/>
            <person name="Andreopoulos B."/>
            <person name="Lipzen A."/>
            <person name="Chen C."/>
            <person name="Yan M."/>
            <person name="Daum C."/>
            <person name="Ng V."/>
            <person name="Clum A."/>
            <person name="Steindorff A."/>
            <person name="Ohm R.A."/>
            <person name="Martin F."/>
            <person name="Silar P."/>
            <person name="Natvig D.O."/>
            <person name="Lalanne C."/>
            <person name="Gautier V."/>
            <person name="Ament-Velasquez S.L."/>
            <person name="Kruys A."/>
            <person name="Hutchinson M.I."/>
            <person name="Powell A.J."/>
            <person name="Barry K."/>
            <person name="Miller A.N."/>
            <person name="Grigoriev I.V."/>
            <person name="Debuchy R."/>
            <person name="Gladieux P."/>
            <person name="Hiltunen Thoren M."/>
            <person name="Johannesson H."/>
        </authorList>
    </citation>
    <scope>NUCLEOTIDE SEQUENCE</scope>
    <source>
        <strain evidence="2">CBS 532.94</strain>
    </source>
</reference>
<accession>A0AAN7CC88</accession>
<proteinExistence type="predicted"/>
<gene>
    <name evidence="2" type="ORF">C8A03DRAFT_14317</name>
</gene>
<evidence type="ECO:0000313" key="3">
    <source>
        <dbReference type="Proteomes" id="UP001303760"/>
    </source>
</evidence>
<sequence>MEQASATIHNDTTTEMDTRPWLFNDAYFSRSMPPAAYNTFAPFSRLPTELRLCVWLLCFRQHRMIEVGIRAPDEEEKPVLYAYPNHLGRVVSGRNYSIEIRGSGYAASLHPLLWFNSEARQAALCFYRVHLPFPRQDGEQVLYLNPEDDVLYVQPKHRPEILNHNIISLGTGQS</sequence>
<dbReference type="InterPro" id="IPR045518">
    <property type="entry name" value="2EXR"/>
</dbReference>
<dbReference type="Pfam" id="PF20150">
    <property type="entry name" value="2EXR"/>
    <property type="match status" value="1"/>
</dbReference>
<dbReference type="PANTHER" id="PTHR35910">
    <property type="entry name" value="2EXR DOMAIN-CONTAINING PROTEIN"/>
    <property type="match status" value="1"/>
</dbReference>
<reference evidence="2" key="2">
    <citation type="submission" date="2023-05" db="EMBL/GenBank/DDBJ databases">
        <authorList>
            <consortium name="Lawrence Berkeley National Laboratory"/>
            <person name="Steindorff A."/>
            <person name="Hensen N."/>
            <person name="Bonometti L."/>
            <person name="Westerberg I."/>
            <person name="Brannstrom I.O."/>
            <person name="Guillou S."/>
            <person name="Cros-Aarteil S."/>
            <person name="Calhoun S."/>
            <person name="Haridas S."/>
            <person name="Kuo A."/>
            <person name="Mondo S."/>
            <person name="Pangilinan J."/>
            <person name="Riley R."/>
            <person name="Labutti K."/>
            <person name="Andreopoulos B."/>
            <person name="Lipzen A."/>
            <person name="Chen C."/>
            <person name="Yanf M."/>
            <person name="Daum C."/>
            <person name="Ng V."/>
            <person name="Clum A."/>
            <person name="Ohm R."/>
            <person name="Martin F."/>
            <person name="Silar P."/>
            <person name="Natvig D."/>
            <person name="Lalanne C."/>
            <person name="Gautier V."/>
            <person name="Ament-Velasquez S.L."/>
            <person name="Kruys A."/>
            <person name="Hutchinson M.I."/>
            <person name="Powell A.J."/>
            <person name="Barry K."/>
            <person name="Miller A.N."/>
            <person name="Grigoriev I.V."/>
            <person name="Debuchy R."/>
            <person name="Gladieux P."/>
            <person name="Thoren M.H."/>
            <person name="Johannesson H."/>
        </authorList>
    </citation>
    <scope>NUCLEOTIDE SEQUENCE</scope>
    <source>
        <strain evidence="2">CBS 532.94</strain>
    </source>
</reference>
<feature type="domain" description="2EXR" evidence="1">
    <location>
        <begin position="40"/>
        <end position="151"/>
    </location>
</feature>
<evidence type="ECO:0000313" key="2">
    <source>
        <dbReference type="EMBL" id="KAK4239295.1"/>
    </source>
</evidence>
<dbReference type="EMBL" id="MU860067">
    <property type="protein sequence ID" value="KAK4239295.1"/>
    <property type="molecule type" value="Genomic_DNA"/>
</dbReference>
<organism evidence="2 3">
    <name type="scientific">Achaetomium macrosporum</name>
    <dbReference type="NCBI Taxonomy" id="79813"/>
    <lineage>
        <taxon>Eukaryota</taxon>
        <taxon>Fungi</taxon>
        <taxon>Dikarya</taxon>
        <taxon>Ascomycota</taxon>
        <taxon>Pezizomycotina</taxon>
        <taxon>Sordariomycetes</taxon>
        <taxon>Sordariomycetidae</taxon>
        <taxon>Sordariales</taxon>
        <taxon>Chaetomiaceae</taxon>
        <taxon>Achaetomium</taxon>
    </lineage>
</organism>
<dbReference type="PANTHER" id="PTHR35910:SF6">
    <property type="entry name" value="2EXR DOMAIN-CONTAINING PROTEIN"/>
    <property type="match status" value="1"/>
</dbReference>
<keyword evidence="3" id="KW-1185">Reference proteome</keyword>
<dbReference type="AlphaFoldDB" id="A0AAN7CC88"/>
<name>A0AAN7CC88_9PEZI</name>
<dbReference type="Proteomes" id="UP001303760">
    <property type="component" value="Unassembled WGS sequence"/>
</dbReference>
<protein>
    <recommendedName>
        <fullName evidence="1">2EXR domain-containing protein</fullName>
    </recommendedName>
</protein>